<dbReference type="InterPro" id="IPR052934">
    <property type="entry name" value="Methyl-DNA_Rec/Restrict_Enz"/>
</dbReference>
<dbReference type="InterPro" id="IPR011704">
    <property type="entry name" value="ATPase_dyneun-rel_AAA"/>
</dbReference>
<dbReference type="Pfam" id="PF07728">
    <property type="entry name" value="AAA_5"/>
    <property type="match status" value="1"/>
</dbReference>
<accession>A0ABX1LY14</accession>
<dbReference type="InterPro" id="IPR027417">
    <property type="entry name" value="P-loop_NTPase"/>
</dbReference>
<feature type="compositionally biased region" description="Basic and acidic residues" evidence="1">
    <location>
        <begin position="118"/>
        <end position="150"/>
    </location>
</feature>
<evidence type="ECO:0000313" key="4">
    <source>
        <dbReference type="Proteomes" id="UP000738376"/>
    </source>
</evidence>
<dbReference type="PANTHER" id="PTHR37291">
    <property type="entry name" value="5-METHYLCYTOSINE-SPECIFIC RESTRICTION ENZYME B"/>
    <property type="match status" value="1"/>
</dbReference>
<feature type="domain" description="AAA+ ATPase" evidence="2">
    <location>
        <begin position="211"/>
        <end position="374"/>
    </location>
</feature>
<gene>
    <name evidence="3" type="ORF">HC246_24330</name>
</gene>
<reference evidence="3 4" key="1">
    <citation type="submission" date="2020-03" db="EMBL/GenBank/DDBJ databases">
        <title>Draft Genome Sequence of 2-Methylisoborneol Producing Pseudanabaena yagii Strain GIHE-NHR1 Isolated from North Han River in South Korea.</title>
        <authorList>
            <person name="Jeong J."/>
        </authorList>
    </citation>
    <scope>NUCLEOTIDE SEQUENCE [LARGE SCALE GENOMIC DNA]</scope>
    <source>
        <strain evidence="3 4">GIHE-NHR1</strain>
    </source>
</reference>
<dbReference type="SMART" id="SM00382">
    <property type="entry name" value="AAA"/>
    <property type="match status" value="1"/>
</dbReference>
<protein>
    <submittedName>
        <fullName evidence="3">AAA domain-containing protein</fullName>
    </submittedName>
</protein>
<organism evidence="3 4">
    <name type="scientific">Pseudanabaena yagii GIHE-NHR1</name>
    <dbReference type="NCBI Taxonomy" id="2722753"/>
    <lineage>
        <taxon>Bacteria</taxon>
        <taxon>Bacillati</taxon>
        <taxon>Cyanobacteriota</taxon>
        <taxon>Cyanophyceae</taxon>
        <taxon>Pseudanabaenales</taxon>
        <taxon>Pseudanabaenaceae</taxon>
        <taxon>Pseudanabaena</taxon>
        <taxon>Pseudanabaena yagii</taxon>
    </lineage>
</organism>
<dbReference type="InterPro" id="IPR025745">
    <property type="entry name" value="Mrr-like_N_dom"/>
</dbReference>
<dbReference type="RefSeq" id="WP_169366013.1">
    <property type="nucleotide sequence ID" value="NZ_JAAVJL010000005.1"/>
</dbReference>
<dbReference type="CDD" id="cd00009">
    <property type="entry name" value="AAA"/>
    <property type="match status" value="1"/>
</dbReference>
<dbReference type="InterPro" id="IPR003593">
    <property type="entry name" value="AAA+_ATPase"/>
</dbReference>
<proteinExistence type="predicted"/>
<keyword evidence="4" id="KW-1185">Reference proteome</keyword>
<dbReference type="Proteomes" id="UP000738376">
    <property type="component" value="Unassembled WGS sequence"/>
</dbReference>
<feature type="region of interest" description="Disordered" evidence="1">
    <location>
        <begin position="114"/>
        <end position="164"/>
    </location>
</feature>
<sequence length="464" mass="54075">MNQTEELPQNFDYIFPILEALEDLGGSGTNDEIFGKVKTLMNLSERDLSIKHPSKRKNKDGTIYYVEDRSEAEYRADWARTYLRHYGLIENPRMGYWALTSQFRSNRNELFSLDEDEKTEKAKEMRAKHAQDKKDKRLNDSKNSKQKSPDDLEEVDDTEDSSDNSYIVSDELETETQPFIDNFAVYIAKQFLQDTSITPEELDRYEKTIKRKKQIILAGSPGTGKTFIAQKFAKYLTSVQNGYVDLVQFHPSYTYEDFMRGLKPEIKDGSLTYNYAEGRFIQFCEKAQTKYQDLPCVFIIDEINRANISQVFGELMYLLEYRNAEITLSSGKTFTIPDNVLIIGTMNTADRSIALIDHALRRRFAFIKITPNYQSLRNKLQDSGFPIEKLIAVLEGLNQKICEAMGSNDYELGTSFFMTDNLSEEIEDIWQMEVEPYLEEYFFDNQSKEIIESFRWINVQKLIY</sequence>
<evidence type="ECO:0000256" key="1">
    <source>
        <dbReference type="SAM" id="MobiDB-lite"/>
    </source>
</evidence>
<dbReference type="EMBL" id="JAAVJL010000005">
    <property type="protein sequence ID" value="NMF61069.1"/>
    <property type="molecule type" value="Genomic_DNA"/>
</dbReference>
<feature type="compositionally biased region" description="Acidic residues" evidence="1">
    <location>
        <begin position="151"/>
        <end position="162"/>
    </location>
</feature>
<dbReference type="Pfam" id="PF14338">
    <property type="entry name" value="Mrr_N"/>
    <property type="match status" value="1"/>
</dbReference>
<name>A0ABX1LY14_9CYAN</name>
<dbReference type="Gene3D" id="3.40.50.300">
    <property type="entry name" value="P-loop containing nucleotide triphosphate hydrolases"/>
    <property type="match status" value="1"/>
</dbReference>
<comment type="caution">
    <text evidence="3">The sequence shown here is derived from an EMBL/GenBank/DDBJ whole genome shotgun (WGS) entry which is preliminary data.</text>
</comment>
<evidence type="ECO:0000259" key="2">
    <source>
        <dbReference type="SMART" id="SM00382"/>
    </source>
</evidence>
<dbReference type="PANTHER" id="PTHR37291:SF1">
    <property type="entry name" value="TYPE IV METHYL-DIRECTED RESTRICTION ENZYME ECOKMCRB SUBUNIT"/>
    <property type="match status" value="1"/>
</dbReference>
<evidence type="ECO:0000313" key="3">
    <source>
        <dbReference type="EMBL" id="NMF61069.1"/>
    </source>
</evidence>
<dbReference type="SUPFAM" id="SSF52540">
    <property type="entry name" value="P-loop containing nucleoside triphosphate hydrolases"/>
    <property type="match status" value="1"/>
</dbReference>